<dbReference type="OrthoDB" id="2258850at2759"/>
<organism evidence="1 2">
    <name type="scientific">Mucor plumbeus</name>
    <dbReference type="NCBI Taxonomy" id="97098"/>
    <lineage>
        <taxon>Eukaryota</taxon>
        <taxon>Fungi</taxon>
        <taxon>Fungi incertae sedis</taxon>
        <taxon>Mucoromycota</taxon>
        <taxon>Mucoromycotina</taxon>
        <taxon>Mucoromycetes</taxon>
        <taxon>Mucorales</taxon>
        <taxon>Mucorineae</taxon>
        <taxon>Mucoraceae</taxon>
        <taxon>Mucor</taxon>
    </lineage>
</organism>
<keyword evidence="2" id="KW-1185">Reference proteome</keyword>
<proteinExistence type="predicted"/>
<evidence type="ECO:0000313" key="1">
    <source>
        <dbReference type="EMBL" id="KAG2196938.1"/>
    </source>
</evidence>
<dbReference type="EMBL" id="JAEPRC010000454">
    <property type="protein sequence ID" value="KAG2196938.1"/>
    <property type="molecule type" value="Genomic_DNA"/>
</dbReference>
<protein>
    <submittedName>
        <fullName evidence="1">Uncharacterized protein</fullName>
    </submittedName>
</protein>
<evidence type="ECO:0000313" key="2">
    <source>
        <dbReference type="Proteomes" id="UP000650833"/>
    </source>
</evidence>
<dbReference type="Proteomes" id="UP000650833">
    <property type="component" value="Unassembled WGS sequence"/>
</dbReference>
<name>A0A8H7QQI6_9FUNG</name>
<reference evidence="1" key="1">
    <citation type="submission" date="2020-12" db="EMBL/GenBank/DDBJ databases">
        <title>Metabolic potential, ecology and presence of endohyphal bacteria is reflected in genomic diversity of Mucoromycotina.</title>
        <authorList>
            <person name="Muszewska A."/>
            <person name="Okrasinska A."/>
            <person name="Steczkiewicz K."/>
            <person name="Drgas O."/>
            <person name="Orlowska M."/>
            <person name="Perlinska-Lenart U."/>
            <person name="Aleksandrzak-Piekarczyk T."/>
            <person name="Szatraj K."/>
            <person name="Zielenkiewicz U."/>
            <person name="Pilsyk S."/>
            <person name="Malc E."/>
            <person name="Mieczkowski P."/>
            <person name="Kruszewska J.S."/>
            <person name="Biernat P."/>
            <person name="Pawlowska J."/>
        </authorList>
    </citation>
    <scope>NUCLEOTIDE SEQUENCE</scope>
    <source>
        <strain evidence="1">CBS 226.32</strain>
    </source>
</reference>
<sequence length="372" mass="43721">MSFTLPSTLFSSKKSFTQLLPSLLNQQIFVEQISQHLTSSLELFDEFGLIFLQNLASQSIRDTKQDLDDIEIYHVLYSILDRCAPLIGLSWQKELDLLPLEKQKKILQNYDDLIENYIRNPSKYPTEITEKDKEQDLDVITRFLLFNILFESKMKPLQFKSDKRFIFSDVWINLLRHALHSPLHTKFNVVAQLTEKKLWKFQAERLNIQSSQNFAFDTDLCAFSNQQEFDNTLRECLQSLKVAHSMYIGTIVYSLIQLIQYARISYNDDNQFQDQINQMSQAIWFEIYQSLLSDAVFETFPFEESPTIIKLFKVAACYIQFRFALKISHTNFPISIWDHYYLQRSIFIKSTGITNDIPIIEKMVFTSTSASY</sequence>
<dbReference type="AlphaFoldDB" id="A0A8H7QQI6"/>
<gene>
    <name evidence="1" type="ORF">INT46_006453</name>
</gene>
<accession>A0A8H7QQI6</accession>
<comment type="caution">
    <text evidence="1">The sequence shown here is derived from an EMBL/GenBank/DDBJ whole genome shotgun (WGS) entry which is preliminary data.</text>
</comment>